<reference evidence="3 4" key="3">
    <citation type="submission" date="2020-02" db="EMBL/GenBank/DDBJ databases">
        <title>Flavobacterium profundi sp. nov., isolated from a deep-sea seamount.</title>
        <authorList>
            <person name="Zhang D.-C."/>
        </authorList>
    </citation>
    <scope>NUCLEOTIDE SEQUENCE [LARGE SCALE GENOMIC DNA]</scope>
    <source>
        <strain evidence="3 4">EC11</strain>
    </source>
</reference>
<gene>
    <name evidence="3" type="ORF">FIA58_005670</name>
</gene>
<dbReference type="PANTHER" id="PTHR12835:SF5">
    <property type="entry name" value="BIOTIN--PROTEIN LIGASE"/>
    <property type="match status" value="1"/>
</dbReference>
<feature type="domain" description="BPL/LPL catalytic" evidence="2">
    <location>
        <begin position="1"/>
        <end position="177"/>
    </location>
</feature>
<dbReference type="Gene3D" id="3.30.930.10">
    <property type="entry name" value="Bira Bifunctional Protein, Domain 2"/>
    <property type="match status" value="1"/>
</dbReference>
<dbReference type="SUPFAM" id="SSF55681">
    <property type="entry name" value="Class II aaRS and biotin synthetases"/>
    <property type="match status" value="1"/>
</dbReference>
<dbReference type="RefSeq" id="WP_140961046.1">
    <property type="nucleotide sequence ID" value="NZ_VEVQ02000003.1"/>
</dbReference>
<dbReference type="InterPro" id="IPR004408">
    <property type="entry name" value="Biotin_CoA_COase_ligase"/>
</dbReference>
<keyword evidence="4" id="KW-1185">Reference proteome</keyword>
<dbReference type="EC" id="6.3.4.15" evidence="3"/>
<accession>A0ABX0ITJ5</accession>
<evidence type="ECO:0000259" key="2">
    <source>
        <dbReference type="PROSITE" id="PS51733"/>
    </source>
</evidence>
<dbReference type="Proteomes" id="UP000817854">
    <property type="component" value="Unassembled WGS sequence"/>
</dbReference>
<keyword evidence="1 3" id="KW-0436">Ligase</keyword>
<organism evidence="3 4">
    <name type="scientific">Flavobacterium jejuense</name>
    <dbReference type="NCBI Taxonomy" id="1544455"/>
    <lineage>
        <taxon>Bacteria</taxon>
        <taxon>Pseudomonadati</taxon>
        <taxon>Bacteroidota</taxon>
        <taxon>Flavobacteriia</taxon>
        <taxon>Flavobacteriales</taxon>
        <taxon>Flavobacteriaceae</taxon>
        <taxon>Flavobacterium</taxon>
    </lineage>
</organism>
<dbReference type="InterPro" id="IPR045864">
    <property type="entry name" value="aa-tRNA-synth_II/BPL/LPL"/>
</dbReference>
<dbReference type="CDD" id="cd16442">
    <property type="entry name" value="BPL"/>
    <property type="match status" value="1"/>
</dbReference>
<sequence>MNIIKLNAIDSTNNFLKELSATQIIENFTTVVTENQLNGKGQRGASWVSENGKNLTFSIFIRHPEKNLNNLYIINIITSIAIIEALKEYHLNDLHIKWPNDILSENKKICGILVENTIKSNGKIQSIVGIGLNVNQRKFENLPQASSLAQLKNKVFDKDSLLKSIIQALKSNYKKRDDINFLWKKYHSLLFKMGIPTVFENKQQVKFMAIIQGVSSVGKLQLQLENDTIKEFDIKEIKMLY</sequence>
<comment type="caution">
    <text evidence="3">The sequence shown here is derived from an EMBL/GenBank/DDBJ whole genome shotgun (WGS) entry which is preliminary data.</text>
</comment>
<protein>
    <submittedName>
        <fullName evidence="3">Biotin--[acetyl-CoA-carboxylase] ligase</fullName>
        <ecNumber evidence="3">6.3.4.15</ecNumber>
    </submittedName>
</protein>
<evidence type="ECO:0000313" key="4">
    <source>
        <dbReference type="Proteomes" id="UP000817854"/>
    </source>
</evidence>
<reference evidence="3 4" key="2">
    <citation type="submission" date="2019-05" db="EMBL/GenBank/DDBJ databases">
        <authorList>
            <person name="Lianzixin W."/>
        </authorList>
    </citation>
    <scope>NUCLEOTIDE SEQUENCE [LARGE SCALE GENOMIC DNA]</scope>
    <source>
        <strain evidence="3 4">EC11</strain>
    </source>
</reference>
<evidence type="ECO:0000313" key="3">
    <source>
        <dbReference type="EMBL" id="NHN25164.1"/>
    </source>
</evidence>
<dbReference type="NCBIfam" id="TIGR00121">
    <property type="entry name" value="birA_ligase"/>
    <property type="match status" value="1"/>
</dbReference>
<reference evidence="4" key="1">
    <citation type="submission" date="2019-05" db="EMBL/GenBank/DDBJ databases">
        <title>Flavobacterium profundi sp. nov., isolated from a deep-sea seamount.</title>
        <authorList>
            <person name="Zhang D.-C."/>
        </authorList>
    </citation>
    <scope>NUCLEOTIDE SEQUENCE [LARGE SCALE GENOMIC DNA]</scope>
    <source>
        <strain evidence="4">EC11</strain>
    </source>
</reference>
<dbReference type="EMBL" id="VEVQ02000003">
    <property type="protein sequence ID" value="NHN25164.1"/>
    <property type="molecule type" value="Genomic_DNA"/>
</dbReference>
<dbReference type="GO" id="GO:0004077">
    <property type="term" value="F:biotin--[biotin carboxyl-carrier protein] ligase activity"/>
    <property type="evidence" value="ECO:0007669"/>
    <property type="project" value="UniProtKB-EC"/>
</dbReference>
<name>A0ABX0ITJ5_9FLAO</name>
<evidence type="ECO:0000256" key="1">
    <source>
        <dbReference type="ARBA" id="ARBA00022598"/>
    </source>
</evidence>
<dbReference type="PROSITE" id="PS51733">
    <property type="entry name" value="BPL_LPL_CATALYTIC"/>
    <property type="match status" value="1"/>
</dbReference>
<dbReference type="InterPro" id="IPR004143">
    <property type="entry name" value="BPL_LPL_catalytic"/>
</dbReference>
<dbReference type="PANTHER" id="PTHR12835">
    <property type="entry name" value="BIOTIN PROTEIN LIGASE"/>
    <property type="match status" value="1"/>
</dbReference>
<proteinExistence type="predicted"/>
<dbReference type="Pfam" id="PF03099">
    <property type="entry name" value="BPL_LplA_LipB"/>
    <property type="match status" value="1"/>
</dbReference>